<proteinExistence type="predicted"/>
<evidence type="ECO:0000313" key="3">
    <source>
        <dbReference type="Proteomes" id="UP001341840"/>
    </source>
</evidence>
<comment type="caution">
    <text evidence="2">The sequence shown here is derived from an EMBL/GenBank/DDBJ whole genome shotgun (WGS) entry which is preliminary data.</text>
</comment>
<keyword evidence="3" id="KW-1185">Reference proteome</keyword>
<feature type="compositionally biased region" description="Basic and acidic residues" evidence="1">
    <location>
        <begin position="61"/>
        <end position="79"/>
    </location>
</feature>
<dbReference type="Proteomes" id="UP001341840">
    <property type="component" value="Unassembled WGS sequence"/>
</dbReference>
<sequence>MADFDIVVLNSPVDGEDAQFAQAAHAPAIRSEQQVNNNGSHIWASGIGIGKANGESSSNKRRGDCEASEDKGVPHRCRIDPPSTQTRLNQGGSNRKPIQQNVIRQVAMPPRNSFIGMVLDATPPAVPLSLEMYFRPTMGMGLSLSERKEAAYIFERQKDNEGHT</sequence>
<protein>
    <submittedName>
        <fullName evidence="2">Uncharacterized protein</fullName>
    </submittedName>
</protein>
<reference evidence="2 3" key="1">
    <citation type="journal article" date="2023" name="Plants (Basel)">
        <title>Bridging the Gap: Combining Genomics and Transcriptomics Approaches to Understand Stylosanthes scabra, an Orphan Legume from the Brazilian Caatinga.</title>
        <authorList>
            <person name="Ferreira-Neto J.R.C."/>
            <person name="da Silva M.D."/>
            <person name="Binneck E."/>
            <person name="de Melo N.F."/>
            <person name="da Silva R.H."/>
            <person name="de Melo A.L.T.M."/>
            <person name="Pandolfi V."/>
            <person name="Bustamante F.O."/>
            <person name="Brasileiro-Vidal A.C."/>
            <person name="Benko-Iseppon A.M."/>
        </authorList>
    </citation>
    <scope>NUCLEOTIDE SEQUENCE [LARGE SCALE GENOMIC DNA]</scope>
    <source>
        <tissue evidence="2">Leaves</tissue>
    </source>
</reference>
<accession>A0ABU6V7C8</accession>
<evidence type="ECO:0000256" key="1">
    <source>
        <dbReference type="SAM" id="MobiDB-lite"/>
    </source>
</evidence>
<feature type="region of interest" description="Disordered" evidence="1">
    <location>
        <begin position="50"/>
        <end position="95"/>
    </location>
</feature>
<evidence type="ECO:0000313" key="2">
    <source>
        <dbReference type="EMBL" id="MED6167823.1"/>
    </source>
</evidence>
<organism evidence="2 3">
    <name type="scientific">Stylosanthes scabra</name>
    <dbReference type="NCBI Taxonomy" id="79078"/>
    <lineage>
        <taxon>Eukaryota</taxon>
        <taxon>Viridiplantae</taxon>
        <taxon>Streptophyta</taxon>
        <taxon>Embryophyta</taxon>
        <taxon>Tracheophyta</taxon>
        <taxon>Spermatophyta</taxon>
        <taxon>Magnoliopsida</taxon>
        <taxon>eudicotyledons</taxon>
        <taxon>Gunneridae</taxon>
        <taxon>Pentapetalae</taxon>
        <taxon>rosids</taxon>
        <taxon>fabids</taxon>
        <taxon>Fabales</taxon>
        <taxon>Fabaceae</taxon>
        <taxon>Papilionoideae</taxon>
        <taxon>50 kb inversion clade</taxon>
        <taxon>dalbergioids sensu lato</taxon>
        <taxon>Dalbergieae</taxon>
        <taxon>Pterocarpus clade</taxon>
        <taxon>Stylosanthes</taxon>
    </lineage>
</organism>
<gene>
    <name evidence="2" type="ORF">PIB30_006473</name>
</gene>
<name>A0ABU6V7C8_9FABA</name>
<dbReference type="EMBL" id="JASCZI010151048">
    <property type="protein sequence ID" value="MED6167823.1"/>
    <property type="molecule type" value="Genomic_DNA"/>
</dbReference>
<feature type="compositionally biased region" description="Polar residues" evidence="1">
    <location>
        <begin position="82"/>
        <end position="95"/>
    </location>
</feature>